<protein>
    <submittedName>
        <fullName evidence="1">Uncharacterized protein</fullName>
    </submittedName>
</protein>
<organism evidence="1">
    <name type="scientific">marine sediment metagenome</name>
    <dbReference type="NCBI Taxonomy" id="412755"/>
    <lineage>
        <taxon>unclassified sequences</taxon>
        <taxon>metagenomes</taxon>
        <taxon>ecological metagenomes</taxon>
    </lineage>
</organism>
<comment type="caution">
    <text evidence="1">The sequence shown here is derived from an EMBL/GenBank/DDBJ whole genome shotgun (WGS) entry which is preliminary data.</text>
</comment>
<sequence length="127" mass="14325">MAEEFVFVSYRVTDFTPPIPGSTTARCHECGSEIWVEPTSRALLEKAGKVACSRCIPPLEIPMDQLDMPSPEMYVEMDGFEGPPGEVACRLCGERVTDRIFILMEHLLGHRPESRSLPARLILEEFR</sequence>
<evidence type="ECO:0000313" key="1">
    <source>
        <dbReference type="EMBL" id="KKL44372.1"/>
    </source>
</evidence>
<proteinExistence type="predicted"/>
<accession>A0A0F9EZW6</accession>
<name>A0A0F9EZW6_9ZZZZ</name>
<dbReference type="EMBL" id="LAZR01034782">
    <property type="protein sequence ID" value="KKL44372.1"/>
    <property type="molecule type" value="Genomic_DNA"/>
</dbReference>
<reference evidence="1" key="1">
    <citation type="journal article" date="2015" name="Nature">
        <title>Complex archaea that bridge the gap between prokaryotes and eukaryotes.</title>
        <authorList>
            <person name="Spang A."/>
            <person name="Saw J.H."/>
            <person name="Jorgensen S.L."/>
            <person name="Zaremba-Niedzwiedzka K."/>
            <person name="Martijn J."/>
            <person name="Lind A.E."/>
            <person name="van Eijk R."/>
            <person name="Schleper C."/>
            <person name="Guy L."/>
            <person name="Ettema T.J."/>
        </authorList>
    </citation>
    <scope>NUCLEOTIDE SEQUENCE</scope>
</reference>
<dbReference type="AlphaFoldDB" id="A0A0F9EZW6"/>
<gene>
    <name evidence="1" type="ORF">LCGC14_2366300</name>
</gene>